<dbReference type="SMART" id="SM00100">
    <property type="entry name" value="cNMP"/>
    <property type="match status" value="1"/>
</dbReference>
<dbReference type="CDD" id="cd00038">
    <property type="entry name" value="CAP_ED"/>
    <property type="match status" value="1"/>
</dbReference>
<dbReference type="PROSITE" id="PS51063">
    <property type="entry name" value="HTH_CRP_2"/>
    <property type="match status" value="1"/>
</dbReference>
<name>A0A971M2H1_9BACT</name>
<dbReference type="Gene3D" id="2.60.120.10">
    <property type="entry name" value="Jelly Rolls"/>
    <property type="match status" value="1"/>
</dbReference>
<proteinExistence type="predicted"/>
<dbReference type="GO" id="GO:0003677">
    <property type="term" value="F:DNA binding"/>
    <property type="evidence" value="ECO:0007669"/>
    <property type="project" value="UniProtKB-KW"/>
</dbReference>
<organism evidence="6 7">
    <name type="scientific">Syntrophorhabdus aromaticivorans</name>
    <dbReference type="NCBI Taxonomy" id="328301"/>
    <lineage>
        <taxon>Bacteria</taxon>
        <taxon>Pseudomonadati</taxon>
        <taxon>Thermodesulfobacteriota</taxon>
        <taxon>Syntrophorhabdia</taxon>
        <taxon>Syntrophorhabdales</taxon>
        <taxon>Syntrophorhabdaceae</taxon>
        <taxon>Syntrophorhabdus</taxon>
    </lineage>
</organism>
<dbReference type="Gene3D" id="1.10.10.10">
    <property type="entry name" value="Winged helix-like DNA-binding domain superfamily/Winged helix DNA-binding domain"/>
    <property type="match status" value="1"/>
</dbReference>
<dbReference type="Pfam" id="PF00027">
    <property type="entry name" value="cNMP_binding"/>
    <property type="match status" value="1"/>
</dbReference>
<dbReference type="Proteomes" id="UP000777265">
    <property type="component" value="Unassembled WGS sequence"/>
</dbReference>
<dbReference type="InterPro" id="IPR036390">
    <property type="entry name" value="WH_DNA-bd_sf"/>
</dbReference>
<evidence type="ECO:0000259" key="5">
    <source>
        <dbReference type="PROSITE" id="PS51063"/>
    </source>
</evidence>
<evidence type="ECO:0000256" key="3">
    <source>
        <dbReference type="ARBA" id="ARBA00023163"/>
    </source>
</evidence>
<sequence length="227" mass="25780">MKEYKNSIRNVGFFSALGEHELEMVSRIAYAKTFDKGYQMFEEGEKRDTLYIVLKGRVKVSVYDENGREYILDIIGKDGFFGELSLFEELSGFATVMTLETSDLLVIRRNDFMGLLMENPTFAVSVIRELSTRLRAANEKLKTFAFLGVEGRILKYLTGIGERSGVKVKDRVIIENGPTQIEIASACGCSRETVSRMIKSLVEKGRISVLKKQYTLRPVYSPQNRVD</sequence>
<reference evidence="6" key="2">
    <citation type="submission" date="2020-01" db="EMBL/GenBank/DDBJ databases">
        <authorList>
            <person name="Campanaro S."/>
        </authorList>
    </citation>
    <scope>NUCLEOTIDE SEQUENCE</scope>
    <source>
        <strain evidence="6">AS06rmzACSIP_7</strain>
    </source>
</reference>
<dbReference type="InterPro" id="IPR036388">
    <property type="entry name" value="WH-like_DNA-bd_sf"/>
</dbReference>
<keyword evidence="3" id="KW-0804">Transcription</keyword>
<dbReference type="SUPFAM" id="SSF46785">
    <property type="entry name" value="Winged helix' DNA-binding domain"/>
    <property type="match status" value="1"/>
</dbReference>
<dbReference type="PROSITE" id="PS50042">
    <property type="entry name" value="CNMP_BINDING_3"/>
    <property type="match status" value="1"/>
</dbReference>
<evidence type="ECO:0000259" key="4">
    <source>
        <dbReference type="PROSITE" id="PS50042"/>
    </source>
</evidence>
<dbReference type="EMBL" id="JAAYEE010000018">
    <property type="protein sequence ID" value="NLW34044.1"/>
    <property type="molecule type" value="Genomic_DNA"/>
</dbReference>
<dbReference type="PANTHER" id="PTHR24567">
    <property type="entry name" value="CRP FAMILY TRANSCRIPTIONAL REGULATORY PROTEIN"/>
    <property type="match status" value="1"/>
</dbReference>
<protein>
    <submittedName>
        <fullName evidence="6">Crp/Fnr family transcriptional regulator</fullName>
    </submittedName>
</protein>
<dbReference type="AlphaFoldDB" id="A0A971M2H1"/>
<reference evidence="6" key="1">
    <citation type="journal article" date="2020" name="Biotechnol. Biofuels">
        <title>New insights from the biogas microbiome by comprehensive genome-resolved metagenomics of nearly 1600 species originating from multiple anaerobic digesters.</title>
        <authorList>
            <person name="Campanaro S."/>
            <person name="Treu L."/>
            <person name="Rodriguez-R L.M."/>
            <person name="Kovalovszki A."/>
            <person name="Ziels R.M."/>
            <person name="Maus I."/>
            <person name="Zhu X."/>
            <person name="Kougias P.G."/>
            <person name="Basile A."/>
            <person name="Luo G."/>
            <person name="Schluter A."/>
            <person name="Konstantinidis K.T."/>
            <person name="Angelidaki I."/>
        </authorList>
    </citation>
    <scope>NUCLEOTIDE SEQUENCE</scope>
    <source>
        <strain evidence="6">AS06rmzACSIP_7</strain>
    </source>
</reference>
<comment type="caution">
    <text evidence="6">The sequence shown here is derived from an EMBL/GenBank/DDBJ whole genome shotgun (WGS) entry which is preliminary data.</text>
</comment>
<dbReference type="GO" id="GO:0005829">
    <property type="term" value="C:cytosol"/>
    <property type="evidence" value="ECO:0007669"/>
    <property type="project" value="TreeGrafter"/>
</dbReference>
<dbReference type="InterPro" id="IPR000595">
    <property type="entry name" value="cNMP-bd_dom"/>
</dbReference>
<dbReference type="Pfam" id="PF13545">
    <property type="entry name" value="HTH_Crp_2"/>
    <property type="match status" value="1"/>
</dbReference>
<dbReference type="InterPro" id="IPR012318">
    <property type="entry name" value="HTH_CRP"/>
</dbReference>
<dbReference type="SUPFAM" id="SSF51206">
    <property type="entry name" value="cAMP-binding domain-like"/>
    <property type="match status" value="1"/>
</dbReference>
<dbReference type="InterPro" id="IPR014710">
    <property type="entry name" value="RmlC-like_jellyroll"/>
</dbReference>
<dbReference type="CDD" id="cd00092">
    <property type="entry name" value="HTH_CRP"/>
    <property type="match status" value="1"/>
</dbReference>
<dbReference type="PANTHER" id="PTHR24567:SF74">
    <property type="entry name" value="HTH-TYPE TRANSCRIPTIONAL REGULATOR ARCR"/>
    <property type="match status" value="1"/>
</dbReference>
<keyword evidence="2" id="KW-0238">DNA-binding</keyword>
<evidence type="ECO:0000256" key="2">
    <source>
        <dbReference type="ARBA" id="ARBA00023125"/>
    </source>
</evidence>
<dbReference type="SMART" id="SM00419">
    <property type="entry name" value="HTH_CRP"/>
    <property type="match status" value="1"/>
</dbReference>
<dbReference type="InterPro" id="IPR050397">
    <property type="entry name" value="Env_Response_Regulators"/>
</dbReference>
<dbReference type="InterPro" id="IPR018490">
    <property type="entry name" value="cNMP-bd_dom_sf"/>
</dbReference>
<evidence type="ECO:0000313" key="7">
    <source>
        <dbReference type="Proteomes" id="UP000777265"/>
    </source>
</evidence>
<evidence type="ECO:0000256" key="1">
    <source>
        <dbReference type="ARBA" id="ARBA00023015"/>
    </source>
</evidence>
<accession>A0A971M2H1</accession>
<feature type="domain" description="Cyclic nucleotide-binding" evidence="4">
    <location>
        <begin position="13"/>
        <end position="133"/>
    </location>
</feature>
<keyword evidence="1" id="KW-0805">Transcription regulation</keyword>
<dbReference type="GO" id="GO:0003700">
    <property type="term" value="F:DNA-binding transcription factor activity"/>
    <property type="evidence" value="ECO:0007669"/>
    <property type="project" value="TreeGrafter"/>
</dbReference>
<evidence type="ECO:0000313" key="6">
    <source>
        <dbReference type="EMBL" id="NLW34044.1"/>
    </source>
</evidence>
<feature type="domain" description="HTH crp-type" evidence="5">
    <location>
        <begin position="147"/>
        <end position="220"/>
    </location>
</feature>
<gene>
    <name evidence="6" type="ORF">GXY80_00980</name>
</gene>